<dbReference type="AlphaFoldDB" id="A0A0F9D768"/>
<evidence type="ECO:0000313" key="1">
    <source>
        <dbReference type="EMBL" id="KKL57593.1"/>
    </source>
</evidence>
<organism evidence="1">
    <name type="scientific">marine sediment metagenome</name>
    <dbReference type="NCBI Taxonomy" id="412755"/>
    <lineage>
        <taxon>unclassified sequences</taxon>
        <taxon>metagenomes</taxon>
        <taxon>ecological metagenomes</taxon>
    </lineage>
</organism>
<name>A0A0F9D768_9ZZZZ</name>
<accession>A0A0F9D768</accession>
<reference evidence="1" key="1">
    <citation type="journal article" date="2015" name="Nature">
        <title>Complex archaea that bridge the gap between prokaryotes and eukaryotes.</title>
        <authorList>
            <person name="Spang A."/>
            <person name="Saw J.H."/>
            <person name="Jorgensen S.L."/>
            <person name="Zaremba-Niedzwiedzka K."/>
            <person name="Martijn J."/>
            <person name="Lind A.E."/>
            <person name="van Eijk R."/>
            <person name="Schleper C."/>
            <person name="Guy L."/>
            <person name="Ettema T.J."/>
        </authorList>
    </citation>
    <scope>NUCLEOTIDE SEQUENCE</scope>
</reference>
<protein>
    <recommendedName>
        <fullName evidence="2">Big-1 domain-containing protein</fullName>
    </recommendedName>
</protein>
<comment type="caution">
    <text evidence="1">The sequence shown here is derived from an EMBL/GenBank/DDBJ whole genome shotgun (WGS) entry which is preliminary data.</text>
</comment>
<feature type="non-terminal residue" evidence="1">
    <location>
        <position position="1"/>
    </location>
</feature>
<dbReference type="EMBL" id="LAZR01030113">
    <property type="protein sequence ID" value="KKL57593.1"/>
    <property type="molecule type" value="Genomic_DNA"/>
</dbReference>
<evidence type="ECO:0008006" key="2">
    <source>
        <dbReference type="Google" id="ProtNLM"/>
    </source>
</evidence>
<gene>
    <name evidence="1" type="ORF">LCGC14_2233840</name>
</gene>
<sequence length="61" mass="6827">ILLHDYENVIPLSTIIEFNLIDEFGNEFTGQSFLNFQFINTTENVESSPGKAIIQPPSPVS</sequence>
<proteinExistence type="predicted"/>